<dbReference type="EMBL" id="UHDT01000001">
    <property type="protein sequence ID" value="SUM58438.1"/>
    <property type="molecule type" value="Genomic_DNA"/>
</dbReference>
<dbReference type="Pfam" id="PF01435">
    <property type="entry name" value="Peptidase_M48"/>
    <property type="match status" value="1"/>
</dbReference>
<gene>
    <name evidence="15" type="ORF">NCTC13832_02188</name>
    <name evidence="14" type="ORF">TP70_07655</name>
</gene>
<dbReference type="Gene3D" id="3.30.2010.10">
    <property type="entry name" value="Metalloproteases ('zincins'), catalytic domain"/>
    <property type="match status" value="1"/>
</dbReference>
<dbReference type="GO" id="GO:0046872">
    <property type="term" value="F:metal ion binding"/>
    <property type="evidence" value="ECO:0007669"/>
    <property type="project" value="UniProtKB-KW"/>
</dbReference>
<comment type="cofactor">
    <cofactor evidence="11">
        <name>Zn(2+)</name>
        <dbReference type="ChEBI" id="CHEBI:29105"/>
    </cofactor>
    <text evidence="11">Binds 1 zinc ion per subunit.</text>
</comment>
<evidence type="ECO:0000256" key="10">
    <source>
        <dbReference type="ARBA" id="ARBA00023136"/>
    </source>
</evidence>
<dbReference type="Proteomes" id="UP000032366">
    <property type="component" value="Unassembled WGS sequence"/>
</dbReference>
<protein>
    <submittedName>
        <fullName evidence="14">Peptidase M48</fullName>
    </submittedName>
    <submittedName>
        <fullName evidence="15">Peptidase, M48 family</fullName>
        <ecNumber evidence="15">3.4.24.-</ecNumber>
    </submittedName>
</protein>
<dbReference type="OrthoDB" id="2411427at2"/>
<evidence type="ECO:0000256" key="11">
    <source>
        <dbReference type="RuleBase" id="RU003983"/>
    </source>
</evidence>
<keyword evidence="8 12" id="KW-1133">Transmembrane helix</keyword>
<keyword evidence="6 11" id="KW-0378">Hydrolase</keyword>
<feature type="transmembrane region" description="Helical" evidence="12">
    <location>
        <begin position="32"/>
        <end position="51"/>
    </location>
</feature>
<reference evidence="14 16" key="1">
    <citation type="submission" date="2015-01" db="EMBL/GenBank/DDBJ databases">
        <authorList>
            <person name="Guo J."/>
        </authorList>
    </citation>
    <scope>NUCLEOTIDE SEQUENCE [LARGE SCALE GENOMIC DNA]</scope>
    <source>
        <strain evidence="14 16">DSM 22147</strain>
    </source>
</reference>
<evidence type="ECO:0000256" key="6">
    <source>
        <dbReference type="ARBA" id="ARBA00022801"/>
    </source>
</evidence>
<keyword evidence="7 11" id="KW-0862">Zinc</keyword>
<keyword evidence="3 11" id="KW-0645">Protease</keyword>
<dbReference type="STRING" id="569857.TP70_07655"/>
<dbReference type="PANTHER" id="PTHR43221:SF1">
    <property type="entry name" value="PROTEASE HTPX"/>
    <property type="match status" value="1"/>
</dbReference>
<organism evidence="15 17">
    <name type="scientific">Staphylococcus microti</name>
    <dbReference type="NCBI Taxonomy" id="569857"/>
    <lineage>
        <taxon>Bacteria</taxon>
        <taxon>Bacillati</taxon>
        <taxon>Bacillota</taxon>
        <taxon>Bacilli</taxon>
        <taxon>Bacillales</taxon>
        <taxon>Staphylococcaceae</taxon>
        <taxon>Staphylococcus</taxon>
    </lineage>
</organism>
<evidence type="ECO:0000256" key="8">
    <source>
        <dbReference type="ARBA" id="ARBA00022989"/>
    </source>
</evidence>
<dbReference type="Proteomes" id="UP000254100">
    <property type="component" value="Unassembled WGS sequence"/>
</dbReference>
<evidence type="ECO:0000313" key="14">
    <source>
        <dbReference type="EMBL" id="KIX90422.1"/>
    </source>
</evidence>
<evidence type="ECO:0000259" key="13">
    <source>
        <dbReference type="Pfam" id="PF01435"/>
    </source>
</evidence>
<keyword evidence="2" id="KW-1003">Cell membrane</keyword>
<evidence type="ECO:0000256" key="2">
    <source>
        <dbReference type="ARBA" id="ARBA00022475"/>
    </source>
</evidence>
<keyword evidence="16" id="KW-1185">Reference proteome</keyword>
<sequence>MRVLLAVIVYILVIFIRINIIKTPYIDENTKSLIFIFATLLIPTFIIRPIFNSNVKDLEPLNYKELEDTIKLPKGTTLYTKKSLFNNGIYVKGNLTKNSIVIDPVLIDKLKIEELRFLIYHELAHIKNNDITKNQFLFALSYGVTPIILILISRFIDFKTMSHLIAYIIISVVIYLIVILLYFLHKRKRELACDRYGSSYTSSEAGTHALIALQQLEILKDTKLVLFSDHPNLHKRIENLQNE</sequence>
<evidence type="ECO:0000256" key="12">
    <source>
        <dbReference type="SAM" id="Phobius"/>
    </source>
</evidence>
<proteinExistence type="inferred from homology"/>
<keyword evidence="10 12" id="KW-0472">Membrane</keyword>
<dbReference type="GO" id="GO:0006508">
    <property type="term" value="P:proteolysis"/>
    <property type="evidence" value="ECO:0007669"/>
    <property type="project" value="UniProtKB-KW"/>
</dbReference>
<dbReference type="AlphaFoldDB" id="A0A0D6XP59"/>
<comment type="subcellular location">
    <subcellularLocation>
        <location evidence="1">Cell membrane</location>
        <topology evidence="1">Multi-pass membrane protein</topology>
    </subcellularLocation>
</comment>
<keyword evidence="9 11" id="KW-0482">Metalloprotease</keyword>
<evidence type="ECO:0000256" key="1">
    <source>
        <dbReference type="ARBA" id="ARBA00004651"/>
    </source>
</evidence>
<feature type="domain" description="Peptidase M48" evidence="13">
    <location>
        <begin position="90"/>
        <end position="242"/>
    </location>
</feature>
<feature type="transmembrane region" description="Helical" evidence="12">
    <location>
        <begin position="162"/>
        <end position="184"/>
    </location>
</feature>
<evidence type="ECO:0000256" key="9">
    <source>
        <dbReference type="ARBA" id="ARBA00023049"/>
    </source>
</evidence>
<dbReference type="EC" id="3.4.24.-" evidence="15"/>
<evidence type="ECO:0000256" key="4">
    <source>
        <dbReference type="ARBA" id="ARBA00022692"/>
    </source>
</evidence>
<dbReference type="PANTHER" id="PTHR43221">
    <property type="entry name" value="PROTEASE HTPX"/>
    <property type="match status" value="1"/>
</dbReference>
<evidence type="ECO:0000256" key="5">
    <source>
        <dbReference type="ARBA" id="ARBA00022723"/>
    </source>
</evidence>
<evidence type="ECO:0000313" key="16">
    <source>
        <dbReference type="Proteomes" id="UP000032366"/>
    </source>
</evidence>
<dbReference type="GO" id="GO:0004222">
    <property type="term" value="F:metalloendopeptidase activity"/>
    <property type="evidence" value="ECO:0007669"/>
    <property type="project" value="InterPro"/>
</dbReference>
<name>A0A0D6XP59_9STAP</name>
<accession>A0A0D6XP59</accession>
<dbReference type="GO" id="GO:0005886">
    <property type="term" value="C:plasma membrane"/>
    <property type="evidence" value="ECO:0007669"/>
    <property type="project" value="UniProtKB-SubCell"/>
</dbReference>
<dbReference type="InterPro" id="IPR050083">
    <property type="entry name" value="HtpX_protease"/>
</dbReference>
<feature type="transmembrane region" description="Helical" evidence="12">
    <location>
        <begin position="7"/>
        <end position="26"/>
    </location>
</feature>
<evidence type="ECO:0000313" key="17">
    <source>
        <dbReference type="Proteomes" id="UP000254100"/>
    </source>
</evidence>
<reference evidence="15 17" key="2">
    <citation type="submission" date="2018-06" db="EMBL/GenBank/DDBJ databases">
        <authorList>
            <consortium name="Pathogen Informatics"/>
            <person name="Doyle S."/>
        </authorList>
    </citation>
    <scope>NUCLEOTIDE SEQUENCE [LARGE SCALE GENOMIC DNA]</scope>
    <source>
        <strain evidence="15 17">NCTC13832</strain>
    </source>
</reference>
<keyword evidence="5" id="KW-0479">Metal-binding</keyword>
<comment type="similarity">
    <text evidence="11">Belongs to the peptidase M48 family.</text>
</comment>
<evidence type="ECO:0000256" key="7">
    <source>
        <dbReference type="ARBA" id="ARBA00022833"/>
    </source>
</evidence>
<evidence type="ECO:0000313" key="15">
    <source>
        <dbReference type="EMBL" id="SUM58438.1"/>
    </source>
</evidence>
<dbReference type="InterPro" id="IPR001915">
    <property type="entry name" value="Peptidase_M48"/>
</dbReference>
<dbReference type="RefSeq" id="WP_044360749.1">
    <property type="nucleotide sequence ID" value="NZ_JXWY01000043.1"/>
</dbReference>
<evidence type="ECO:0000256" key="3">
    <source>
        <dbReference type="ARBA" id="ARBA00022670"/>
    </source>
</evidence>
<dbReference type="EMBL" id="JXWY01000043">
    <property type="protein sequence ID" value="KIX90422.1"/>
    <property type="molecule type" value="Genomic_DNA"/>
</dbReference>
<feature type="transmembrane region" description="Helical" evidence="12">
    <location>
        <begin position="136"/>
        <end position="156"/>
    </location>
</feature>
<keyword evidence="4 12" id="KW-0812">Transmembrane</keyword>